<proteinExistence type="predicted"/>
<protein>
    <recommendedName>
        <fullName evidence="3">ArsR family transcriptional regulator</fullName>
    </recommendedName>
</protein>
<dbReference type="Proteomes" id="UP000273828">
    <property type="component" value="Unassembled WGS sequence"/>
</dbReference>
<keyword evidence="2" id="KW-1185">Reference proteome</keyword>
<organism evidence="1 2">
    <name type="scientific">Natrarchaeobius halalkaliphilus</name>
    <dbReference type="NCBI Taxonomy" id="1679091"/>
    <lineage>
        <taxon>Archaea</taxon>
        <taxon>Methanobacteriati</taxon>
        <taxon>Methanobacteriota</taxon>
        <taxon>Stenosarchaea group</taxon>
        <taxon>Halobacteria</taxon>
        <taxon>Halobacteriales</taxon>
        <taxon>Natrialbaceae</taxon>
        <taxon>Natrarchaeobius</taxon>
    </lineage>
</organism>
<accession>A0A3N6LJI1</accession>
<reference evidence="1 2" key="1">
    <citation type="submission" date="2018-10" db="EMBL/GenBank/DDBJ databases">
        <title>Natrarchaeobius chitinivorans gen. nov., sp. nov., and Natrarchaeobius haloalkaliphilus sp. nov., alkaliphilic, chitin-utilizing haloarchaea from hypersaline alkaline lakes.</title>
        <authorList>
            <person name="Sorokin D.Y."/>
            <person name="Elcheninov A.G."/>
            <person name="Kostrikina N.A."/>
            <person name="Bale N.J."/>
            <person name="Sinninghe Damste J.S."/>
            <person name="Khijniak T.V."/>
            <person name="Kublanov I.V."/>
            <person name="Toshchakov S.V."/>
        </authorList>
    </citation>
    <scope>NUCLEOTIDE SEQUENCE [LARGE SCALE GENOMIC DNA]</scope>
    <source>
        <strain evidence="1 2">AArcht-Sl</strain>
    </source>
</reference>
<dbReference type="EMBL" id="REFY01000004">
    <property type="protein sequence ID" value="RQG88853.1"/>
    <property type="molecule type" value="Genomic_DNA"/>
</dbReference>
<comment type="caution">
    <text evidence="1">The sequence shown here is derived from an EMBL/GenBank/DDBJ whole genome shotgun (WGS) entry which is preliminary data.</text>
</comment>
<dbReference type="AlphaFoldDB" id="A0A3N6LJI1"/>
<sequence>MQPSSLTKILCRADLMRGQITLLKVLYERDEPIGRGELAEKLRGGIHQDPEQSLTGVLGAFGRRINETDDIPGSPGTDAFIKRQQIDRETHYLLRPEAREAIGNVPALVRRFDEPWDKLLEPDSRIEAKNLVPNSD</sequence>
<evidence type="ECO:0008006" key="3">
    <source>
        <dbReference type="Google" id="ProtNLM"/>
    </source>
</evidence>
<evidence type="ECO:0000313" key="1">
    <source>
        <dbReference type="EMBL" id="RQG88853.1"/>
    </source>
</evidence>
<name>A0A3N6LJI1_9EURY</name>
<gene>
    <name evidence="1" type="ORF">EA462_10660</name>
</gene>
<evidence type="ECO:0000313" key="2">
    <source>
        <dbReference type="Proteomes" id="UP000273828"/>
    </source>
</evidence>